<keyword evidence="3" id="KW-1185">Reference proteome</keyword>
<dbReference type="Proteomes" id="UP000202419">
    <property type="component" value="Segment"/>
</dbReference>
<evidence type="ECO:0000313" key="3">
    <source>
        <dbReference type="Proteomes" id="UP000202419"/>
    </source>
</evidence>
<evidence type="ECO:0000256" key="1">
    <source>
        <dbReference type="SAM" id="MobiDB-lite"/>
    </source>
</evidence>
<feature type="region of interest" description="Disordered" evidence="1">
    <location>
        <begin position="49"/>
        <end position="72"/>
    </location>
</feature>
<dbReference type="KEGG" id="vg:5659115"/>
<accession>A7IWA0</accession>
<protein>
    <submittedName>
        <fullName evidence="2">Uncharacterized protein b225R</fullName>
    </submittedName>
</protein>
<dbReference type="GeneID" id="5659115"/>
<gene>
    <name evidence="2" type="primary">b225R</name>
    <name evidence="2" type="ORF">NY2A_b225R</name>
</gene>
<reference evidence="2 3" key="1">
    <citation type="journal article" date="2007" name="Virology">
        <title>Sequence and annotation of the 369-kb NY-2A and the 345-kb AR158 viruses that infect Chlorella NC64A.</title>
        <authorList>
            <person name="Fitzgerald L.A."/>
            <person name="Graves M.V."/>
            <person name="Li X."/>
            <person name="Feldblyum T."/>
            <person name="Nierman W.C."/>
            <person name="Van Etten J.L."/>
        </authorList>
    </citation>
    <scope>NUCLEOTIDE SEQUENCE [LARGE SCALE GENOMIC DNA]</scope>
    <source>
        <strain evidence="2 3">NY-2A</strain>
    </source>
</reference>
<name>A7IWA0_PBCVN</name>
<feature type="compositionally biased region" description="Polar residues" evidence="1">
    <location>
        <begin position="59"/>
        <end position="70"/>
    </location>
</feature>
<organism evidence="2 3">
    <name type="scientific">Paramecium bursaria Chlorella virus NY2A</name>
    <name type="common">PBCV-NY2A</name>
    <dbReference type="NCBI Taxonomy" id="46021"/>
    <lineage>
        <taxon>Viruses</taxon>
        <taxon>Varidnaviria</taxon>
        <taxon>Bamfordvirae</taxon>
        <taxon>Nucleocytoviricota</taxon>
        <taxon>Megaviricetes</taxon>
        <taxon>Algavirales</taxon>
        <taxon>Phycodnaviridae</taxon>
        <taxon>Chlorovirus</taxon>
        <taxon>Chlorovirus americanus</taxon>
    </lineage>
</organism>
<dbReference type="RefSeq" id="YP_001497421.1">
    <property type="nucleotide sequence ID" value="NC_009898.1"/>
</dbReference>
<sequence length="95" mass="11387">MFRGWWIGSAISSFRILVVQRDVQRIRDDRGPIEQDAREFMDCFEHATRTASRHRSSERTTSLRKTSCSSRVRKTQDISGIFQRPNRERFRSKFY</sequence>
<proteinExistence type="predicted"/>
<evidence type="ECO:0000313" key="2">
    <source>
        <dbReference type="EMBL" id="ABT14624.1"/>
    </source>
</evidence>
<dbReference type="EMBL" id="DQ491002">
    <property type="protein sequence ID" value="ABT14624.1"/>
    <property type="molecule type" value="Genomic_DNA"/>
</dbReference>
<organismHost>
    <name type="scientific">Chlorella</name>
    <dbReference type="NCBI Taxonomy" id="3071"/>
</organismHost>